<reference evidence="1 4" key="2">
    <citation type="submission" date="2022-05" db="EMBL/GenBank/DDBJ databases">
        <title>Genome Sequencing of Bee-Associated Microbes.</title>
        <authorList>
            <person name="Dunlap C."/>
        </authorList>
    </citation>
    <scope>NUCLEOTIDE SEQUENCE [LARGE SCALE GENOMIC DNA]</scope>
    <source>
        <strain evidence="1 4">NRRL B-23120</strain>
    </source>
</reference>
<evidence type="ECO:0000313" key="4">
    <source>
        <dbReference type="Proteomes" id="UP001527202"/>
    </source>
</evidence>
<reference evidence="2 3" key="1">
    <citation type="submission" date="2018-01" db="EMBL/GenBank/DDBJ databases">
        <title>The whole genome sequencing and assembly of Paenibacillus chitinolyticus KCCM 41400 strain.</title>
        <authorList>
            <person name="Kim J.-Y."/>
            <person name="Park M.-K."/>
            <person name="Lee Y.-J."/>
            <person name="Yi H."/>
            <person name="Bahn Y.-S."/>
            <person name="Kim J.F."/>
            <person name="Lee D.-W."/>
        </authorList>
    </citation>
    <scope>NUCLEOTIDE SEQUENCE [LARGE SCALE GENOMIC DNA]</scope>
    <source>
        <strain evidence="2 3">KCCM 41400</strain>
    </source>
</reference>
<organism evidence="2 3">
    <name type="scientific">Paenibacillus chitinolyticus</name>
    <dbReference type="NCBI Taxonomy" id="79263"/>
    <lineage>
        <taxon>Bacteria</taxon>
        <taxon>Bacillati</taxon>
        <taxon>Bacillota</taxon>
        <taxon>Bacilli</taxon>
        <taxon>Bacillales</taxon>
        <taxon>Paenibacillaceae</taxon>
        <taxon>Paenibacillus</taxon>
    </lineage>
</organism>
<dbReference type="InterPro" id="IPR008949">
    <property type="entry name" value="Isoprenoid_synthase_dom_sf"/>
</dbReference>
<proteinExistence type="predicted"/>
<dbReference type="KEGG" id="pchi:PC41400_26605"/>
<dbReference type="SUPFAM" id="SSF48576">
    <property type="entry name" value="Terpenoid synthases"/>
    <property type="match status" value="1"/>
</dbReference>
<evidence type="ECO:0000313" key="1">
    <source>
        <dbReference type="EMBL" id="MCY9597740.1"/>
    </source>
</evidence>
<name>A0A410X357_9BACL</name>
<keyword evidence="4" id="KW-1185">Reference proteome</keyword>
<dbReference type="OrthoDB" id="2645648at2"/>
<dbReference type="RefSeq" id="WP_042234653.1">
    <property type="nucleotide sequence ID" value="NZ_CP026520.1"/>
</dbReference>
<sequence>MKWFTDYKEELELVFEEAVRRVAAFPAPLHTAGMDYLDRFHPLKKDSTKNYICYLLPFWLKEQTRLPADTYRTLSVANVFVMLHFFVQDDFMDTDTGADERRLMLPLSNLFQAEYSRLYREYFPADSPFWAYADTYLRQWAECVAKENEADYFRQDPVRIAYKAAPVKLASTGALLLSGQEELIEAFSRETDHTLLALQMADDWADWREDLDTGSYNCLLSLIRSRRGLKPEEPLSEDNVKQAVFIHGCLRDYAEAAAACSTDARTGLFHAPHMDAFHQSLLNDLLAEASHIDKERGLLGLGGFTHLLSKRNKS</sequence>
<dbReference type="EMBL" id="JAMDMJ010000024">
    <property type="protein sequence ID" value="MCY9597740.1"/>
    <property type="molecule type" value="Genomic_DNA"/>
</dbReference>
<accession>A0A410X357</accession>
<dbReference type="GeneID" id="95378366"/>
<evidence type="ECO:0000313" key="3">
    <source>
        <dbReference type="Proteomes" id="UP000288943"/>
    </source>
</evidence>
<dbReference type="Proteomes" id="UP000288943">
    <property type="component" value="Chromosome"/>
</dbReference>
<protein>
    <submittedName>
        <fullName evidence="2">Uncharacterized protein</fullName>
    </submittedName>
</protein>
<evidence type="ECO:0000313" key="2">
    <source>
        <dbReference type="EMBL" id="QAV21050.1"/>
    </source>
</evidence>
<dbReference type="Proteomes" id="UP001527202">
    <property type="component" value="Unassembled WGS sequence"/>
</dbReference>
<dbReference type="EMBL" id="CP026520">
    <property type="protein sequence ID" value="QAV21050.1"/>
    <property type="molecule type" value="Genomic_DNA"/>
</dbReference>
<gene>
    <name evidence="1" type="ORF">M5X16_18405</name>
    <name evidence="2" type="ORF">PC41400_26605</name>
</gene>
<dbReference type="AlphaFoldDB" id="A0A410X357"/>